<feature type="region of interest" description="Disordered" evidence="6">
    <location>
        <begin position="1"/>
        <end position="40"/>
    </location>
</feature>
<keyword evidence="9" id="KW-1185">Reference proteome</keyword>
<feature type="domain" description="Xylanolytic transcriptional activator regulatory" evidence="7">
    <location>
        <begin position="137"/>
        <end position="307"/>
    </location>
</feature>
<dbReference type="CDD" id="cd12148">
    <property type="entry name" value="fungal_TF_MHR"/>
    <property type="match status" value="1"/>
</dbReference>
<dbReference type="PANTHER" id="PTHR47338">
    <property type="entry name" value="ZN(II)2CYS6 TRANSCRIPTION FACTOR (EUROFUNG)-RELATED"/>
    <property type="match status" value="1"/>
</dbReference>
<accession>A0A137PJ53</accession>
<evidence type="ECO:0000259" key="7">
    <source>
        <dbReference type="Pfam" id="PF04082"/>
    </source>
</evidence>
<feature type="compositionally biased region" description="Low complexity" evidence="6">
    <location>
        <begin position="1"/>
        <end position="12"/>
    </location>
</feature>
<name>A0A137PJ53_CONC2</name>
<evidence type="ECO:0000256" key="2">
    <source>
        <dbReference type="ARBA" id="ARBA00022723"/>
    </source>
</evidence>
<comment type="subcellular location">
    <subcellularLocation>
        <location evidence="1">Nucleus</location>
    </subcellularLocation>
</comment>
<evidence type="ECO:0000256" key="3">
    <source>
        <dbReference type="ARBA" id="ARBA00023015"/>
    </source>
</evidence>
<keyword evidence="5" id="KW-0539">Nucleus</keyword>
<evidence type="ECO:0000256" key="5">
    <source>
        <dbReference type="ARBA" id="ARBA00023242"/>
    </source>
</evidence>
<dbReference type="GO" id="GO:0003677">
    <property type="term" value="F:DNA binding"/>
    <property type="evidence" value="ECO:0007669"/>
    <property type="project" value="InterPro"/>
</dbReference>
<evidence type="ECO:0000256" key="4">
    <source>
        <dbReference type="ARBA" id="ARBA00023163"/>
    </source>
</evidence>
<dbReference type="Proteomes" id="UP000070444">
    <property type="component" value="Unassembled WGS sequence"/>
</dbReference>
<dbReference type="PANTHER" id="PTHR47338:SF5">
    <property type="entry name" value="ZN(II)2CYS6 TRANSCRIPTION FACTOR (EUROFUNG)"/>
    <property type="match status" value="1"/>
</dbReference>
<dbReference type="Pfam" id="PF04082">
    <property type="entry name" value="Fungal_trans"/>
    <property type="match status" value="1"/>
</dbReference>
<dbReference type="InterPro" id="IPR050815">
    <property type="entry name" value="TF_fung"/>
</dbReference>
<gene>
    <name evidence="8" type="ORF">CONCODRAFT_76543</name>
</gene>
<organism evidence="8 9">
    <name type="scientific">Conidiobolus coronatus (strain ATCC 28846 / CBS 209.66 / NRRL 28638)</name>
    <name type="common">Delacroixia coronata</name>
    <dbReference type="NCBI Taxonomy" id="796925"/>
    <lineage>
        <taxon>Eukaryota</taxon>
        <taxon>Fungi</taxon>
        <taxon>Fungi incertae sedis</taxon>
        <taxon>Zoopagomycota</taxon>
        <taxon>Entomophthoromycotina</taxon>
        <taxon>Entomophthoromycetes</taxon>
        <taxon>Entomophthorales</taxon>
        <taxon>Ancylistaceae</taxon>
        <taxon>Conidiobolus</taxon>
    </lineage>
</organism>
<dbReference type="GO" id="GO:0006351">
    <property type="term" value="P:DNA-templated transcription"/>
    <property type="evidence" value="ECO:0007669"/>
    <property type="project" value="InterPro"/>
</dbReference>
<evidence type="ECO:0000313" key="8">
    <source>
        <dbReference type="EMBL" id="KXN75027.1"/>
    </source>
</evidence>
<dbReference type="EMBL" id="KQ964418">
    <property type="protein sequence ID" value="KXN75027.1"/>
    <property type="molecule type" value="Genomic_DNA"/>
</dbReference>
<evidence type="ECO:0000256" key="1">
    <source>
        <dbReference type="ARBA" id="ARBA00004123"/>
    </source>
</evidence>
<dbReference type="OrthoDB" id="424974at2759"/>
<keyword evidence="3" id="KW-0805">Transcription regulation</keyword>
<proteinExistence type="predicted"/>
<dbReference type="GO" id="GO:0000981">
    <property type="term" value="F:DNA-binding transcription factor activity, RNA polymerase II-specific"/>
    <property type="evidence" value="ECO:0007669"/>
    <property type="project" value="InterPro"/>
</dbReference>
<keyword evidence="4" id="KW-0804">Transcription</keyword>
<evidence type="ECO:0000313" key="9">
    <source>
        <dbReference type="Proteomes" id="UP000070444"/>
    </source>
</evidence>
<dbReference type="InterPro" id="IPR007219">
    <property type="entry name" value="XnlR_reg_dom"/>
</dbReference>
<evidence type="ECO:0000256" key="6">
    <source>
        <dbReference type="SAM" id="MobiDB-lite"/>
    </source>
</evidence>
<dbReference type="AlphaFoldDB" id="A0A137PJ53"/>
<sequence>MSSNSNLESLNNDNKRKRQKKTDTDSEEPPVKIDRRKTRPIHPRITGVDKLKSRLSSLEDILNTSVPQILKLLDKVNNGSFVSSSETEGTVVNTNSSVANSDTDFSDATDIDTLLQLLSPPQKFRFGEHDFTHHLLNLYFTIDEYTGQQPIVTRLEFFNNPLTNPFPKLLTYAMLSSSSRYSNHAQIQYHNTEYSDHYIKAVNSELMAESFSPSVTTVQGLLVLCSVELVKGNLYNVWKWLSHAIRIAQQLNFHELNNSDIDYFQFYSPEDKSKFQRLWNILQLFELEMSRLLSKPTMIKEFSISQSASQINSPTITFHQDDYIARCMQTIPIYARNILQYMKELVQFQNEAEHLGESISFNSDPEWIIKQYYNHYSKLNSWYHKLPSTLAYRKEFQSEILQKKFPFLEQVINGHLVYNRTQLTLLKPILENFNKFKTSAKAYEMVLKGIEISELVCTYLNDWLMVKESTDNFESALDQFELENFPFIEEEPDSQNSFSMYSSSPSFPSYPAFRQRPQPPAQPASKSTVPFVSSYILAPGLNYILSLKLNQLLLMENLVETKFQYFLNCIKLVETEWEGSLACYNQLMRLYSELNSVMQ</sequence>
<reference evidence="8 9" key="1">
    <citation type="journal article" date="2015" name="Genome Biol. Evol.">
        <title>Phylogenomic analyses indicate that early fungi evolved digesting cell walls of algal ancestors of land plants.</title>
        <authorList>
            <person name="Chang Y."/>
            <person name="Wang S."/>
            <person name="Sekimoto S."/>
            <person name="Aerts A.L."/>
            <person name="Choi C."/>
            <person name="Clum A."/>
            <person name="LaButti K.M."/>
            <person name="Lindquist E.A."/>
            <person name="Yee Ngan C."/>
            <person name="Ohm R.A."/>
            <person name="Salamov A.A."/>
            <person name="Grigoriev I.V."/>
            <person name="Spatafora J.W."/>
            <person name="Berbee M.L."/>
        </authorList>
    </citation>
    <scope>NUCLEOTIDE SEQUENCE [LARGE SCALE GENOMIC DNA]</scope>
    <source>
        <strain evidence="8 9">NRRL 28638</strain>
    </source>
</reference>
<protein>
    <recommendedName>
        <fullName evidence="7">Xylanolytic transcriptional activator regulatory domain-containing protein</fullName>
    </recommendedName>
</protein>
<keyword evidence="2" id="KW-0479">Metal-binding</keyword>
<dbReference type="GO" id="GO:0005634">
    <property type="term" value="C:nucleus"/>
    <property type="evidence" value="ECO:0007669"/>
    <property type="project" value="UniProtKB-SubCell"/>
</dbReference>
<feature type="compositionally biased region" description="Basic and acidic residues" evidence="6">
    <location>
        <begin position="21"/>
        <end position="33"/>
    </location>
</feature>
<dbReference type="GO" id="GO:0008270">
    <property type="term" value="F:zinc ion binding"/>
    <property type="evidence" value="ECO:0007669"/>
    <property type="project" value="InterPro"/>
</dbReference>